<feature type="domain" description="Metallo-beta-lactamase" evidence="1">
    <location>
        <begin position="31"/>
        <end position="214"/>
    </location>
</feature>
<reference evidence="2 3" key="1">
    <citation type="submission" date="2020-03" db="EMBL/GenBank/DDBJ databases">
        <title>Whole genome shotgun sequence of Phytohabitans flavus NBRC 107702.</title>
        <authorList>
            <person name="Komaki H."/>
            <person name="Tamura T."/>
        </authorList>
    </citation>
    <scope>NUCLEOTIDE SEQUENCE [LARGE SCALE GENOMIC DNA]</scope>
    <source>
        <strain evidence="2 3">NBRC 107702</strain>
    </source>
</reference>
<dbReference type="PANTHER" id="PTHR42951:SF14">
    <property type="entry name" value="METALLO-BETA-LACTAMASE SUPERFAMILY PROTEIN"/>
    <property type="match status" value="1"/>
</dbReference>
<proteinExistence type="predicted"/>
<dbReference type="SMART" id="SM00849">
    <property type="entry name" value="Lactamase_B"/>
    <property type="match status" value="1"/>
</dbReference>
<dbReference type="CDD" id="cd07739">
    <property type="entry name" value="metallo-hydrolase-like_MBL-fold"/>
    <property type="match status" value="1"/>
</dbReference>
<gene>
    <name evidence="2" type="ORF">Pflav_034730</name>
</gene>
<dbReference type="RefSeq" id="WP_173036960.1">
    <property type="nucleotide sequence ID" value="NZ_AP022870.1"/>
</dbReference>
<dbReference type="SUPFAM" id="SSF56281">
    <property type="entry name" value="Metallo-hydrolase/oxidoreductase"/>
    <property type="match status" value="1"/>
</dbReference>
<keyword evidence="3" id="KW-1185">Reference proteome</keyword>
<dbReference type="InterPro" id="IPR036866">
    <property type="entry name" value="RibonucZ/Hydroxyglut_hydro"/>
</dbReference>
<dbReference type="KEGG" id="pfla:Pflav_034730"/>
<dbReference type="Gene3D" id="3.60.15.10">
    <property type="entry name" value="Ribonuclease Z/Hydroxyacylglutathione hydrolase-like"/>
    <property type="match status" value="1"/>
</dbReference>
<name>A0A6F8XTB1_9ACTN</name>
<accession>A0A6F8XTB1</accession>
<reference evidence="2 3" key="2">
    <citation type="submission" date="2020-03" db="EMBL/GenBank/DDBJ databases">
        <authorList>
            <person name="Ichikawa N."/>
            <person name="Kimura A."/>
            <person name="Kitahashi Y."/>
            <person name="Uohara A."/>
        </authorList>
    </citation>
    <scope>NUCLEOTIDE SEQUENCE [LARGE SCALE GENOMIC DNA]</scope>
    <source>
        <strain evidence="2 3">NBRC 107702</strain>
    </source>
</reference>
<keyword evidence="2" id="KW-0378">Hydrolase</keyword>
<protein>
    <submittedName>
        <fullName evidence="2">MBL fold metallo-hydrolase</fullName>
    </submittedName>
</protein>
<dbReference type="InterPro" id="IPR050855">
    <property type="entry name" value="NDM-1-like"/>
</dbReference>
<dbReference type="InterPro" id="IPR001279">
    <property type="entry name" value="Metallo-B-lactamas"/>
</dbReference>
<organism evidence="2 3">
    <name type="scientific">Phytohabitans flavus</name>
    <dbReference type="NCBI Taxonomy" id="1076124"/>
    <lineage>
        <taxon>Bacteria</taxon>
        <taxon>Bacillati</taxon>
        <taxon>Actinomycetota</taxon>
        <taxon>Actinomycetes</taxon>
        <taxon>Micromonosporales</taxon>
        <taxon>Micromonosporaceae</taxon>
    </lineage>
</organism>
<dbReference type="Proteomes" id="UP000502508">
    <property type="component" value="Chromosome"/>
</dbReference>
<evidence type="ECO:0000313" key="3">
    <source>
        <dbReference type="Proteomes" id="UP000502508"/>
    </source>
</evidence>
<evidence type="ECO:0000259" key="1">
    <source>
        <dbReference type="SMART" id="SM00849"/>
    </source>
</evidence>
<dbReference type="EMBL" id="AP022870">
    <property type="protein sequence ID" value="BCB77063.1"/>
    <property type="molecule type" value="Genomic_DNA"/>
</dbReference>
<dbReference type="Pfam" id="PF00753">
    <property type="entry name" value="Lactamase_B"/>
    <property type="match status" value="1"/>
</dbReference>
<dbReference type="GO" id="GO:0016787">
    <property type="term" value="F:hydrolase activity"/>
    <property type="evidence" value="ECO:0007669"/>
    <property type="project" value="UniProtKB-KW"/>
</dbReference>
<dbReference type="AlphaFoldDB" id="A0A6F8XTB1"/>
<sequence>MSLSYDTRVSMPPRSVLPDGTSVGRFPSWSPITSTLILGDREAVLVDAPHTVQRAAEVADWVEASGRDLVAMYATHGHGDHYFGFTEVARRFPRSRLLGTAGTVSLALEQASSPLWRTLFPGQIPDDIRPLEVVDGPVFDLEGHEIRFVEAGHSDIRDTTFVHVPELALVVGGDIVYNEVHVHASDSDQAQRREWTAALDRIAALNPVAVIAGHKKPGNDDGPHVVEETKAYLRDTDEACTVARSPRSLST</sequence>
<dbReference type="PANTHER" id="PTHR42951">
    <property type="entry name" value="METALLO-BETA-LACTAMASE DOMAIN-CONTAINING"/>
    <property type="match status" value="1"/>
</dbReference>
<evidence type="ECO:0000313" key="2">
    <source>
        <dbReference type="EMBL" id="BCB77063.1"/>
    </source>
</evidence>